<evidence type="ECO:0000313" key="1">
    <source>
        <dbReference type="EMBL" id="MBM7645253.1"/>
    </source>
</evidence>
<dbReference type="Pfam" id="PF10720">
    <property type="entry name" value="DUF2515"/>
    <property type="match status" value="1"/>
</dbReference>
<dbReference type="InterPro" id="IPR019658">
    <property type="entry name" value="DUF2515"/>
</dbReference>
<evidence type="ECO:0008006" key="3">
    <source>
        <dbReference type="Google" id="ProtNLM"/>
    </source>
</evidence>
<dbReference type="RefSeq" id="WP_380898081.1">
    <property type="nucleotide sequence ID" value="NZ_JBHLTV010000027.1"/>
</dbReference>
<proteinExistence type="predicted"/>
<dbReference type="Proteomes" id="UP000808914">
    <property type="component" value="Unassembled WGS sequence"/>
</dbReference>
<comment type="caution">
    <text evidence="1">The sequence shown here is derived from an EMBL/GenBank/DDBJ whole genome shotgun (WGS) entry which is preliminary data.</text>
</comment>
<name>A0ABS2PYX7_9BACL</name>
<accession>A0ABS2PYX7</accession>
<sequence>MPIQSNTFIDICHRRQKICFSRQERKMIGYIRKKTDEYNLDNISRTKAYIHYYLGNPEIDWSLLASMVSRNAGWNMTDLALRPMKQILKAKDRFILFHTYERPNWLIFSDAFPQLLIYQFSKQKNRPYFHLLKAFNVSVFMEKEWETFWLTRDRGRLCTSQIVNEQQVIEKPVIRQNYLKNKVFNRMFFKFQEWLHQTSVIFPTMNGALYGFSVSRFTHVENRIELGKQLAWLLFESPVCQDIRQFALNVEPTGSRSDYGRFQKEPEMDDACLRHFYNPVKHHLSTMDDWFTGEVNDKWYGRPKLMPYDLTHWYVKKQKQIERTAALISLICRKSKNE</sequence>
<organism evidence="1 2">
    <name type="scientific">Scopulibacillus daqui</name>
    <dbReference type="NCBI Taxonomy" id="1469162"/>
    <lineage>
        <taxon>Bacteria</taxon>
        <taxon>Bacillati</taxon>
        <taxon>Bacillota</taxon>
        <taxon>Bacilli</taxon>
        <taxon>Bacillales</taxon>
        <taxon>Sporolactobacillaceae</taxon>
        <taxon>Scopulibacillus</taxon>
    </lineage>
</organism>
<gene>
    <name evidence="1" type="ORF">JOD45_001464</name>
</gene>
<evidence type="ECO:0000313" key="2">
    <source>
        <dbReference type="Proteomes" id="UP000808914"/>
    </source>
</evidence>
<dbReference type="EMBL" id="JAFBER010000007">
    <property type="protein sequence ID" value="MBM7645253.1"/>
    <property type="molecule type" value="Genomic_DNA"/>
</dbReference>
<protein>
    <recommendedName>
        <fullName evidence="3">DUF2515 domain-containing protein</fullName>
    </recommendedName>
</protein>
<keyword evidence="2" id="KW-1185">Reference proteome</keyword>
<reference evidence="1 2" key="1">
    <citation type="submission" date="2021-01" db="EMBL/GenBank/DDBJ databases">
        <title>Genomic Encyclopedia of Type Strains, Phase IV (KMG-IV): sequencing the most valuable type-strain genomes for metagenomic binning, comparative biology and taxonomic classification.</title>
        <authorList>
            <person name="Goeker M."/>
        </authorList>
    </citation>
    <scope>NUCLEOTIDE SEQUENCE [LARGE SCALE GENOMIC DNA]</scope>
    <source>
        <strain evidence="1 2">DSM 28236</strain>
    </source>
</reference>